<dbReference type="InterPro" id="IPR011051">
    <property type="entry name" value="RmlC_Cupin_sf"/>
</dbReference>
<protein>
    <recommendedName>
        <fullName evidence="3">HutD family protein</fullName>
    </recommendedName>
</protein>
<dbReference type="Proteomes" id="UP001238179">
    <property type="component" value="Chromosome"/>
</dbReference>
<dbReference type="SUPFAM" id="SSF51182">
    <property type="entry name" value="RmlC-like cupins"/>
    <property type="match status" value="1"/>
</dbReference>
<name>A0AA48KAA6_9BACT</name>
<proteinExistence type="predicted"/>
<sequence>MRRLGPADYRAMPWKDGGGSTTELLIHPPGASLAGDFLWRISMADVPASGPFSRFPGVDRSLMVLSGALELDHGEHGTQLLEGPLRPVAFSGDWATSGRLLGGPCRDFNVLSARGRARHRLSVLAAPAPLPRAQVLVVVCLEGTLEIAGQVLGPLDLLEWEGGGEARGDGVMAVVELTTSS</sequence>
<evidence type="ECO:0000313" key="1">
    <source>
        <dbReference type="EMBL" id="BDU73910.1"/>
    </source>
</evidence>
<dbReference type="CDD" id="cd20293">
    <property type="entry name" value="cupin_HutD_N"/>
    <property type="match status" value="1"/>
</dbReference>
<dbReference type="RefSeq" id="WP_316412576.1">
    <property type="nucleotide sequence ID" value="NZ_AP027080.1"/>
</dbReference>
<dbReference type="InterPro" id="IPR010282">
    <property type="entry name" value="Uncharacterised_HutD/Ves"/>
</dbReference>
<dbReference type="AlphaFoldDB" id="A0AA48KAA6"/>
<gene>
    <name evidence="1" type="ORF">METEAL_30840</name>
</gene>
<accession>A0AA48KAA6</accession>
<dbReference type="Pfam" id="PF05962">
    <property type="entry name" value="HutD"/>
    <property type="match status" value="1"/>
</dbReference>
<organism evidence="1 2">
    <name type="scientific">Mesoterricola silvestris</name>
    <dbReference type="NCBI Taxonomy" id="2927979"/>
    <lineage>
        <taxon>Bacteria</taxon>
        <taxon>Pseudomonadati</taxon>
        <taxon>Acidobacteriota</taxon>
        <taxon>Holophagae</taxon>
        <taxon>Holophagales</taxon>
        <taxon>Holophagaceae</taxon>
        <taxon>Mesoterricola</taxon>
    </lineage>
</organism>
<dbReference type="PANTHER" id="PTHR37943:SF1">
    <property type="entry name" value="PROTEIN VES"/>
    <property type="match status" value="1"/>
</dbReference>
<dbReference type="InterPro" id="IPR014710">
    <property type="entry name" value="RmlC-like_jellyroll"/>
</dbReference>
<dbReference type="PANTHER" id="PTHR37943">
    <property type="entry name" value="PROTEIN VES"/>
    <property type="match status" value="1"/>
</dbReference>
<dbReference type="Gene3D" id="2.60.120.10">
    <property type="entry name" value="Jelly Rolls"/>
    <property type="match status" value="1"/>
</dbReference>
<keyword evidence="2" id="KW-1185">Reference proteome</keyword>
<evidence type="ECO:0000313" key="2">
    <source>
        <dbReference type="Proteomes" id="UP001238179"/>
    </source>
</evidence>
<dbReference type="KEGG" id="msil:METEAL_30840"/>
<evidence type="ECO:0008006" key="3">
    <source>
        <dbReference type="Google" id="ProtNLM"/>
    </source>
</evidence>
<dbReference type="EMBL" id="AP027080">
    <property type="protein sequence ID" value="BDU73910.1"/>
    <property type="molecule type" value="Genomic_DNA"/>
</dbReference>
<reference evidence="2" key="1">
    <citation type="journal article" date="2023" name="Int. J. Syst. Evol. Microbiol.">
        <title>Mesoterricola silvestris gen. nov., sp. nov., Mesoterricola sediminis sp. nov., Geothrix oryzae sp. nov., Geothrix edaphica sp. nov., Geothrix rubra sp. nov., and Geothrix limicola sp. nov., six novel members of Acidobacteriota isolated from soils.</title>
        <authorList>
            <person name="Itoh H."/>
            <person name="Sugisawa Y."/>
            <person name="Mise K."/>
            <person name="Xu Z."/>
            <person name="Kuniyasu M."/>
            <person name="Ushijima N."/>
            <person name="Kawano K."/>
            <person name="Kobayashi E."/>
            <person name="Shiratori Y."/>
            <person name="Masuda Y."/>
            <person name="Senoo K."/>
        </authorList>
    </citation>
    <scope>NUCLEOTIDE SEQUENCE [LARGE SCALE GENOMIC DNA]</scope>
    <source>
        <strain evidence="2">W79</strain>
    </source>
</reference>